<dbReference type="PROSITE" id="PS50026">
    <property type="entry name" value="EGF_3"/>
    <property type="match status" value="1"/>
</dbReference>
<evidence type="ECO:0000313" key="6">
    <source>
        <dbReference type="Ensembl" id="ENSLLEP00000043708.1"/>
    </source>
</evidence>
<dbReference type="SUPFAM" id="SSF49899">
    <property type="entry name" value="Concanavalin A-like lectins/glucanases"/>
    <property type="match status" value="1"/>
</dbReference>
<evidence type="ECO:0000259" key="4">
    <source>
        <dbReference type="PROSITE" id="PS50025"/>
    </source>
</evidence>
<keyword evidence="7" id="KW-1185">Reference proteome</keyword>
<feature type="domain" description="Laminin G" evidence="4">
    <location>
        <begin position="27"/>
        <end position="207"/>
    </location>
</feature>
<dbReference type="Gene3D" id="2.60.120.200">
    <property type="match status" value="1"/>
</dbReference>
<dbReference type="Proteomes" id="UP000694569">
    <property type="component" value="Unplaced"/>
</dbReference>
<dbReference type="CDD" id="cd00054">
    <property type="entry name" value="EGF_CA"/>
    <property type="match status" value="1"/>
</dbReference>
<feature type="chain" id="PRO_5034913310" evidence="3">
    <location>
        <begin position="28"/>
        <end position="258"/>
    </location>
</feature>
<dbReference type="PANTHER" id="PTHR15036">
    <property type="entry name" value="PIKACHURIN-LIKE PROTEIN"/>
    <property type="match status" value="1"/>
</dbReference>
<dbReference type="GeneTree" id="ENSGT00940000154618"/>
<dbReference type="Ensembl" id="ENSLLET00000045454.1">
    <property type="protein sequence ID" value="ENSLLEP00000043708.1"/>
    <property type="gene ID" value="ENSLLEG00000027789.1"/>
</dbReference>
<dbReference type="SMART" id="SM00282">
    <property type="entry name" value="LamG"/>
    <property type="match status" value="1"/>
</dbReference>
<keyword evidence="1" id="KW-1015">Disulfide bond</keyword>
<protein>
    <submittedName>
        <fullName evidence="6">Uncharacterized protein</fullName>
    </submittedName>
</protein>
<proteinExistence type="predicted"/>
<dbReference type="Pfam" id="PF02210">
    <property type="entry name" value="Laminin_G_2"/>
    <property type="match status" value="1"/>
</dbReference>
<dbReference type="Pfam" id="PF00008">
    <property type="entry name" value="EGF"/>
    <property type="match status" value="1"/>
</dbReference>
<dbReference type="OrthoDB" id="5989513at2759"/>
<evidence type="ECO:0000313" key="7">
    <source>
        <dbReference type="Proteomes" id="UP000694569"/>
    </source>
</evidence>
<dbReference type="Gene3D" id="2.10.25.10">
    <property type="entry name" value="Laminin"/>
    <property type="match status" value="1"/>
</dbReference>
<dbReference type="InterPro" id="IPR000742">
    <property type="entry name" value="EGF"/>
</dbReference>
<sequence length="258" mass="28657">MTFGHHSFSFTFRLSFLLGFILNLSLGLEFMGLPNQWTRYLRWDASTHSDLSFQLRTNVSTGLLLYFDDGGICDFLCLSLADGRVHLRFSIDCAETIVLSDKKVNDGGWHFLLLSRNRLRTDLVLDGEAKPGEVRPQRQHMNIVSDLFVGGVPGDIRSEALTYSTVRDLPPFSGFLLNLKYGNSEPRLLGSQGARLDLEGLCTENPCENGGTCLLLDGEPTCDCTATGYGGKFCSEGLAHLMVDDQDSDWCFGCDFKK</sequence>
<dbReference type="InterPro" id="IPR013320">
    <property type="entry name" value="ConA-like_dom_sf"/>
</dbReference>
<name>A0A8C5R022_9ANUR</name>
<feature type="signal peptide" evidence="3">
    <location>
        <begin position="1"/>
        <end position="27"/>
    </location>
</feature>
<reference evidence="6" key="2">
    <citation type="submission" date="2025-09" db="UniProtKB">
        <authorList>
            <consortium name="Ensembl"/>
        </authorList>
    </citation>
    <scope>IDENTIFICATION</scope>
</reference>
<keyword evidence="3" id="KW-0732">Signal</keyword>
<dbReference type="AlphaFoldDB" id="A0A8C5R022"/>
<comment type="caution">
    <text evidence="2">Lacks conserved residue(s) required for the propagation of feature annotation.</text>
</comment>
<dbReference type="PROSITE" id="PS50025">
    <property type="entry name" value="LAM_G_DOMAIN"/>
    <property type="match status" value="1"/>
</dbReference>
<feature type="domain" description="EGF-like" evidence="5">
    <location>
        <begin position="198"/>
        <end position="235"/>
    </location>
</feature>
<dbReference type="SUPFAM" id="SSF57196">
    <property type="entry name" value="EGF/Laminin"/>
    <property type="match status" value="1"/>
</dbReference>
<evidence type="ECO:0000259" key="5">
    <source>
        <dbReference type="PROSITE" id="PS50026"/>
    </source>
</evidence>
<reference evidence="6" key="1">
    <citation type="submission" date="2025-08" db="UniProtKB">
        <authorList>
            <consortium name="Ensembl"/>
        </authorList>
    </citation>
    <scope>IDENTIFICATION</scope>
</reference>
<dbReference type="InterPro" id="IPR001791">
    <property type="entry name" value="Laminin_G"/>
</dbReference>
<organism evidence="6 7">
    <name type="scientific">Leptobrachium leishanense</name>
    <name type="common">Leishan spiny toad</name>
    <dbReference type="NCBI Taxonomy" id="445787"/>
    <lineage>
        <taxon>Eukaryota</taxon>
        <taxon>Metazoa</taxon>
        <taxon>Chordata</taxon>
        <taxon>Craniata</taxon>
        <taxon>Vertebrata</taxon>
        <taxon>Euteleostomi</taxon>
        <taxon>Amphibia</taxon>
        <taxon>Batrachia</taxon>
        <taxon>Anura</taxon>
        <taxon>Pelobatoidea</taxon>
        <taxon>Megophryidae</taxon>
        <taxon>Leptobrachium</taxon>
    </lineage>
</organism>
<evidence type="ECO:0000256" key="2">
    <source>
        <dbReference type="PROSITE-ProRule" id="PRU00076"/>
    </source>
</evidence>
<evidence type="ECO:0000256" key="3">
    <source>
        <dbReference type="SAM" id="SignalP"/>
    </source>
</evidence>
<evidence type="ECO:0000256" key="1">
    <source>
        <dbReference type="ARBA" id="ARBA00023157"/>
    </source>
</evidence>
<dbReference type="InterPro" id="IPR050372">
    <property type="entry name" value="Neurexin-related_CASP"/>
</dbReference>
<keyword evidence="2" id="KW-0245">EGF-like domain</keyword>
<dbReference type="CDD" id="cd00110">
    <property type="entry name" value="LamG"/>
    <property type="match status" value="1"/>
</dbReference>
<dbReference type="GO" id="GO:0016020">
    <property type="term" value="C:membrane"/>
    <property type="evidence" value="ECO:0007669"/>
    <property type="project" value="UniProtKB-SubCell"/>
</dbReference>
<accession>A0A8C5R022</accession>
<dbReference type="PANTHER" id="PTHR15036:SF85">
    <property type="entry name" value="SP2353, ISOFORM A"/>
    <property type="match status" value="1"/>
</dbReference>